<evidence type="ECO:0000313" key="2">
    <source>
        <dbReference type="Proteomes" id="UP001056120"/>
    </source>
</evidence>
<sequence>METWRKLNQEHTTEIKNPDNDENDYPKRGFAESKIGESMIGIDGKLIVNEEKNILLNRFQSGRRITSLKTRAVTKVAAHVSEAAHVVPVVLGSPGGPTLRVELHLDDYNPIGLNADLGRSSALNSKKRPRRFRSPEVVDIDPVLEYSGLPFPDLNCLVPETCPSASILSFVDHLVRHSPMEVSDDSIPIEFSGGVNCTSREVEDTIQVAARIDPVVLGSPGGPTLRVELHLDDYNPIGLNADLGRSSALNSKKRPRRFRSPEVVDIDSGLEYSGLPFPDLNCLVPETCPSASILSLVDHLVRHSPLEVSDDLIPREFSGGVNCTSREVEDTIQVGVGIGIQLAEFEDQVRFLVDGECAKIVGGLLCVWNPGIFSKNNVIRRRHYLLVSGILLNPGIVGNLVNIHAPNDPGMCRGVWDELLNLKNSCPGFWIFLGDFNDVCGSEERLNSEFSPSNATFFNSFIEETDLLEYNMGGVNSLTCRIMEQSLVSWIDFWTKKLVKEEEYKTNKDRIEALEILVESRPLSSLELEDRIRCKKWAIDGDENSYLFHSMVNANVSNNRINGLDFDGEWIDNLALLKEKIGDFFAEKFLEPSDLRPKVKYFNISRLEDYEADSLVVQFTRTEIKTAVWECGDNKAPGPDEFSFRFLKTFWACFEADFYKMFQEFHEGAKLSRGCTSSFIALISKVVDPTVIQKFRPISLIGCVNKVVLKVLVNRLKGVIGKLISVEQSGFLSGRIDIDKAFDSLNWGFLDSVMDQMSFPAKWRAWIMACVSSAKGTVLVNRSPTREFDCFNRLRQGEPLSPFLFIIAMEALNCVMNRAASLGFYHAELNELHGISHALSSVALSRSADKWRRVIDPSGWFSVSSLKRQINSVSLSSPKYVFYWNNWVPTKVGVVVWRAELDRLPTKGALIRRNIKVQSPWCVLCGEVEETSEHVLISCAFTQDVWQVVFQWCKILPFFAYDVRDLLGIFKFIPRGEKKTKSLHVVILTTIWCI</sequence>
<organism evidence="1 2">
    <name type="scientific">Smallanthus sonchifolius</name>
    <dbReference type="NCBI Taxonomy" id="185202"/>
    <lineage>
        <taxon>Eukaryota</taxon>
        <taxon>Viridiplantae</taxon>
        <taxon>Streptophyta</taxon>
        <taxon>Embryophyta</taxon>
        <taxon>Tracheophyta</taxon>
        <taxon>Spermatophyta</taxon>
        <taxon>Magnoliopsida</taxon>
        <taxon>eudicotyledons</taxon>
        <taxon>Gunneridae</taxon>
        <taxon>Pentapetalae</taxon>
        <taxon>asterids</taxon>
        <taxon>campanulids</taxon>
        <taxon>Asterales</taxon>
        <taxon>Asteraceae</taxon>
        <taxon>Asteroideae</taxon>
        <taxon>Heliantheae alliance</taxon>
        <taxon>Millerieae</taxon>
        <taxon>Smallanthus</taxon>
    </lineage>
</organism>
<dbReference type="Proteomes" id="UP001056120">
    <property type="component" value="Linkage Group LG12"/>
</dbReference>
<evidence type="ECO:0000313" key="1">
    <source>
        <dbReference type="EMBL" id="KAI3795587.1"/>
    </source>
</evidence>
<reference evidence="1 2" key="2">
    <citation type="journal article" date="2022" name="Mol. Ecol. Resour.">
        <title>The genomes of chicory, endive, great burdock and yacon provide insights into Asteraceae paleo-polyploidization history and plant inulin production.</title>
        <authorList>
            <person name="Fan W."/>
            <person name="Wang S."/>
            <person name="Wang H."/>
            <person name="Wang A."/>
            <person name="Jiang F."/>
            <person name="Liu H."/>
            <person name="Zhao H."/>
            <person name="Xu D."/>
            <person name="Zhang Y."/>
        </authorList>
    </citation>
    <scope>NUCLEOTIDE SEQUENCE [LARGE SCALE GENOMIC DNA]</scope>
    <source>
        <strain evidence="2">cv. Yunnan</strain>
        <tissue evidence="1">Leaves</tissue>
    </source>
</reference>
<comment type="caution">
    <text evidence="1">The sequence shown here is derived from an EMBL/GenBank/DDBJ whole genome shotgun (WGS) entry which is preliminary data.</text>
</comment>
<reference evidence="2" key="1">
    <citation type="journal article" date="2022" name="Mol. Ecol. Resour.">
        <title>The genomes of chicory, endive, great burdock and yacon provide insights into Asteraceae palaeo-polyploidization history and plant inulin production.</title>
        <authorList>
            <person name="Fan W."/>
            <person name="Wang S."/>
            <person name="Wang H."/>
            <person name="Wang A."/>
            <person name="Jiang F."/>
            <person name="Liu H."/>
            <person name="Zhao H."/>
            <person name="Xu D."/>
            <person name="Zhang Y."/>
        </authorList>
    </citation>
    <scope>NUCLEOTIDE SEQUENCE [LARGE SCALE GENOMIC DNA]</scope>
    <source>
        <strain evidence="2">cv. Yunnan</strain>
    </source>
</reference>
<keyword evidence="2" id="KW-1185">Reference proteome</keyword>
<proteinExistence type="predicted"/>
<dbReference type="EMBL" id="CM042029">
    <property type="protein sequence ID" value="KAI3795587.1"/>
    <property type="molecule type" value="Genomic_DNA"/>
</dbReference>
<accession>A0ACB9HIZ1</accession>
<name>A0ACB9HIZ1_9ASTR</name>
<protein>
    <submittedName>
        <fullName evidence="1">Uncharacterized protein</fullName>
    </submittedName>
</protein>
<gene>
    <name evidence="1" type="ORF">L1987_38243</name>
</gene>